<dbReference type="PANTHER" id="PTHR31251:SF197">
    <property type="entry name" value="SQUAMOSA PROMOTER-BINDING-LIKE PROTEIN 16"/>
    <property type="match status" value="1"/>
</dbReference>
<evidence type="ECO:0000259" key="6">
    <source>
        <dbReference type="PROSITE" id="PS51141"/>
    </source>
</evidence>
<evidence type="ECO:0000313" key="8">
    <source>
        <dbReference type="Proteomes" id="UP001358586"/>
    </source>
</evidence>
<keyword evidence="8" id="KW-1185">Reference proteome</keyword>
<dbReference type="InterPro" id="IPR004333">
    <property type="entry name" value="SBP_dom"/>
</dbReference>
<dbReference type="InterPro" id="IPR036893">
    <property type="entry name" value="SBP_sf"/>
</dbReference>
<dbReference type="SUPFAM" id="SSF103612">
    <property type="entry name" value="SBT domain"/>
    <property type="match status" value="1"/>
</dbReference>
<dbReference type="PROSITE" id="PS51141">
    <property type="entry name" value="ZF_SBP"/>
    <property type="match status" value="1"/>
</dbReference>
<reference evidence="7 8" key="1">
    <citation type="submission" date="2023-03" db="EMBL/GenBank/DDBJ databases">
        <title>WGS of Gossypium arboreum.</title>
        <authorList>
            <person name="Yu D."/>
        </authorList>
    </citation>
    <scope>NUCLEOTIDE SEQUENCE [LARGE SCALE GENOMIC DNA]</scope>
    <source>
        <tissue evidence="7">Leaf</tissue>
    </source>
</reference>
<sequence>MQSNIIGGIKSVSHMPRMLSFWSKAFAKGFASSVAGLIKIFHEISKFDGTKRSCRDRLAGHNLRRRKVMQSDQEVENDNNNNKNNASYGKGTDTPMLQQWYQEFTN</sequence>
<dbReference type="InterPro" id="IPR044817">
    <property type="entry name" value="SBP-like"/>
</dbReference>
<name>A0ABR0QWZ3_GOSAR</name>
<keyword evidence="3" id="KW-0862">Zinc</keyword>
<feature type="domain" description="SBP-type" evidence="6">
    <location>
        <begin position="1"/>
        <end position="68"/>
    </location>
</feature>
<evidence type="ECO:0000256" key="1">
    <source>
        <dbReference type="ARBA" id="ARBA00022723"/>
    </source>
</evidence>
<accession>A0ABR0QWZ3</accession>
<dbReference type="Proteomes" id="UP001358586">
    <property type="component" value="Chromosome 2"/>
</dbReference>
<evidence type="ECO:0000256" key="5">
    <source>
        <dbReference type="SAM" id="MobiDB-lite"/>
    </source>
</evidence>
<keyword evidence="2 4" id="KW-0863">Zinc-finger</keyword>
<proteinExistence type="predicted"/>
<dbReference type="Pfam" id="PF03110">
    <property type="entry name" value="SBP"/>
    <property type="match status" value="1"/>
</dbReference>
<dbReference type="EMBL" id="JARKNE010000002">
    <property type="protein sequence ID" value="KAK5843841.1"/>
    <property type="molecule type" value="Genomic_DNA"/>
</dbReference>
<comment type="caution">
    <text evidence="7">The sequence shown here is derived from an EMBL/GenBank/DDBJ whole genome shotgun (WGS) entry which is preliminary data.</text>
</comment>
<evidence type="ECO:0000313" key="7">
    <source>
        <dbReference type="EMBL" id="KAK5843841.1"/>
    </source>
</evidence>
<dbReference type="PANTHER" id="PTHR31251">
    <property type="entry name" value="SQUAMOSA PROMOTER-BINDING-LIKE PROTEIN 4"/>
    <property type="match status" value="1"/>
</dbReference>
<evidence type="ECO:0000256" key="4">
    <source>
        <dbReference type="PROSITE-ProRule" id="PRU00470"/>
    </source>
</evidence>
<evidence type="ECO:0000256" key="3">
    <source>
        <dbReference type="ARBA" id="ARBA00022833"/>
    </source>
</evidence>
<protein>
    <recommendedName>
        <fullName evidence="6">SBP-type domain-containing protein</fullName>
    </recommendedName>
</protein>
<evidence type="ECO:0000256" key="2">
    <source>
        <dbReference type="ARBA" id="ARBA00022771"/>
    </source>
</evidence>
<organism evidence="7 8">
    <name type="scientific">Gossypium arboreum</name>
    <name type="common">Tree cotton</name>
    <name type="synonym">Gossypium nanking</name>
    <dbReference type="NCBI Taxonomy" id="29729"/>
    <lineage>
        <taxon>Eukaryota</taxon>
        <taxon>Viridiplantae</taxon>
        <taxon>Streptophyta</taxon>
        <taxon>Embryophyta</taxon>
        <taxon>Tracheophyta</taxon>
        <taxon>Spermatophyta</taxon>
        <taxon>Magnoliopsida</taxon>
        <taxon>eudicotyledons</taxon>
        <taxon>Gunneridae</taxon>
        <taxon>Pentapetalae</taxon>
        <taxon>rosids</taxon>
        <taxon>malvids</taxon>
        <taxon>Malvales</taxon>
        <taxon>Malvaceae</taxon>
        <taxon>Malvoideae</taxon>
        <taxon>Gossypium</taxon>
    </lineage>
</organism>
<gene>
    <name evidence="7" type="ORF">PVK06_006299</name>
</gene>
<keyword evidence="1" id="KW-0479">Metal-binding</keyword>
<feature type="region of interest" description="Disordered" evidence="5">
    <location>
        <begin position="58"/>
        <end position="95"/>
    </location>
</feature>